<evidence type="ECO:0000313" key="3">
    <source>
        <dbReference type="Proteomes" id="UP000229675"/>
    </source>
</evidence>
<feature type="transmembrane region" description="Helical" evidence="1">
    <location>
        <begin position="179"/>
        <end position="198"/>
    </location>
</feature>
<organism evidence="2 3">
    <name type="scientific">Candidatus Nealsonbacteria bacterium CG09_land_8_20_14_0_10_42_14</name>
    <dbReference type="NCBI Taxonomy" id="1974707"/>
    <lineage>
        <taxon>Bacteria</taxon>
        <taxon>Candidatus Nealsoniibacteriota</taxon>
    </lineage>
</organism>
<comment type="caution">
    <text evidence="2">The sequence shown here is derived from an EMBL/GenBank/DDBJ whole genome shotgun (WGS) entry which is preliminary data.</text>
</comment>
<evidence type="ECO:0000256" key="1">
    <source>
        <dbReference type="SAM" id="Phobius"/>
    </source>
</evidence>
<feature type="transmembrane region" description="Helical" evidence="1">
    <location>
        <begin position="283"/>
        <end position="302"/>
    </location>
</feature>
<feature type="transmembrane region" description="Helical" evidence="1">
    <location>
        <begin position="124"/>
        <end position="149"/>
    </location>
</feature>
<keyword evidence="1" id="KW-1133">Transmembrane helix</keyword>
<sequence>MSWLVVTISAYFLLAIVSLFDRYFLVGSIPHPKVYTFYVSMLWCLAGLLLIPFVAIPAELNLVIFLGLAAGFIRTFAILFLCKSIMESEVSRTIPTIGGFLPIFSFLFFFLITPNQEILDPIRLAAFICLVLGSVLISLKKFSIIIFSFKDLKNPIITAFLFAATYFLIKLVFLDTAFLNGVFLLLIGGGLGAVSFLFFSETRKLIFSQRPTQKISKLFILGQIFGGLGIGSLYYAVFLAEPSQVPLVNALEGIRYVFLLFFVFVLAKKLPHLLKEEMSGSILAQKIIAILLIGGGLAILALR</sequence>
<feature type="transmembrane region" description="Helical" evidence="1">
    <location>
        <begin position="6"/>
        <end position="25"/>
    </location>
</feature>
<feature type="transmembrane region" description="Helical" evidence="1">
    <location>
        <begin position="156"/>
        <end position="173"/>
    </location>
</feature>
<feature type="transmembrane region" description="Helical" evidence="1">
    <location>
        <begin position="218"/>
        <end position="238"/>
    </location>
</feature>
<name>A0A2H0WXW9_9BACT</name>
<evidence type="ECO:0000313" key="2">
    <source>
        <dbReference type="EMBL" id="PIS17520.1"/>
    </source>
</evidence>
<keyword evidence="1" id="KW-0812">Transmembrane</keyword>
<feature type="transmembrane region" description="Helical" evidence="1">
    <location>
        <begin position="253"/>
        <end position="271"/>
    </location>
</feature>
<gene>
    <name evidence="2" type="ORF">COT59_00235</name>
</gene>
<protein>
    <recommendedName>
        <fullName evidence="4">EamA domain-containing protein</fullName>
    </recommendedName>
</protein>
<dbReference type="AlphaFoldDB" id="A0A2H0WXW9"/>
<reference evidence="3" key="1">
    <citation type="submission" date="2017-09" db="EMBL/GenBank/DDBJ databases">
        <title>Depth-based differentiation of microbial function through sediment-hosted aquifers and enrichment of novel symbionts in the deep terrestrial subsurface.</title>
        <authorList>
            <person name="Probst A.J."/>
            <person name="Ladd B."/>
            <person name="Jarett J.K."/>
            <person name="Geller-Mcgrath D.E."/>
            <person name="Sieber C.M.K."/>
            <person name="Emerson J.B."/>
            <person name="Anantharaman K."/>
            <person name="Thomas B.C."/>
            <person name="Malmstrom R."/>
            <person name="Stieglmeier M."/>
            <person name="Klingl A."/>
            <person name="Woyke T."/>
            <person name="Ryan C.M."/>
            <person name="Banfield J.F."/>
        </authorList>
    </citation>
    <scope>NUCLEOTIDE SEQUENCE [LARGE SCALE GENOMIC DNA]</scope>
</reference>
<accession>A0A2H0WXW9</accession>
<keyword evidence="1" id="KW-0472">Membrane</keyword>
<feature type="transmembrane region" description="Helical" evidence="1">
    <location>
        <begin position="62"/>
        <end position="82"/>
    </location>
</feature>
<proteinExistence type="predicted"/>
<feature type="transmembrane region" description="Helical" evidence="1">
    <location>
        <begin position="94"/>
        <end position="112"/>
    </location>
</feature>
<evidence type="ECO:0008006" key="4">
    <source>
        <dbReference type="Google" id="ProtNLM"/>
    </source>
</evidence>
<dbReference type="EMBL" id="PEZD01000006">
    <property type="protein sequence ID" value="PIS17520.1"/>
    <property type="molecule type" value="Genomic_DNA"/>
</dbReference>
<dbReference type="Proteomes" id="UP000229675">
    <property type="component" value="Unassembled WGS sequence"/>
</dbReference>
<feature type="transmembrane region" description="Helical" evidence="1">
    <location>
        <begin position="37"/>
        <end position="56"/>
    </location>
</feature>